<evidence type="ECO:0000313" key="1">
    <source>
        <dbReference type="EMBL" id="XDU67014.1"/>
    </source>
</evidence>
<dbReference type="KEGG" id="lrug:AB8B22_00990"/>
<protein>
    <recommendedName>
        <fullName evidence="2">C-type lysozyme inhibitor domain-containing protein</fullName>
    </recommendedName>
</protein>
<dbReference type="AlphaFoldDB" id="A0AB39VI99"/>
<organism evidence="1">
    <name type="scientific">Leptotrichia rugosa</name>
    <dbReference type="NCBI Taxonomy" id="3239302"/>
    <lineage>
        <taxon>Bacteria</taxon>
        <taxon>Fusobacteriati</taxon>
        <taxon>Fusobacteriota</taxon>
        <taxon>Fusobacteriia</taxon>
        <taxon>Fusobacteriales</taxon>
        <taxon>Leptotrichiaceae</taxon>
        <taxon>Leptotrichia</taxon>
    </lineage>
</organism>
<reference evidence="1" key="1">
    <citation type="submission" date="2024-07" db="EMBL/GenBank/DDBJ databases">
        <authorList>
            <person name="Li X.-J."/>
            <person name="Wang X."/>
        </authorList>
    </citation>
    <scope>NUCLEOTIDE SEQUENCE</scope>
    <source>
        <strain evidence="1">HSP-334</strain>
    </source>
</reference>
<dbReference type="RefSeq" id="WP_369711241.1">
    <property type="nucleotide sequence ID" value="NZ_CP165644.1"/>
</dbReference>
<proteinExistence type="predicted"/>
<dbReference type="EMBL" id="CP165644">
    <property type="protein sequence ID" value="XDU67014.1"/>
    <property type="molecule type" value="Genomic_DNA"/>
</dbReference>
<name>A0AB39VI99_9FUSO</name>
<gene>
    <name evidence="1" type="ORF">AB8B22_00990</name>
</gene>
<evidence type="ECO:0008006" key="2">
    <source>
        <dbReference type="Google" id="ProtNLM"/>
    </source>
</evidence>
<accession>A0AB39VI99</accession>
<sequence length="143" mass="16699">MKIQKRKIILFLGLAILFEGILGVKNVNANKKIEEIKQETKKTVDKEKNIARKNQVIKEKRKLIYTRTFKCDKKMYELDYLTPKVTRITDVTKNQSFQLDKKDNAFGEYFSNGVISIEISKEKVILTKNGNRAICQEILKSKR</sequence>